<reference evidence="2 3" key="1">
    <citation type="journal article" date="2009" name="BMC Evol. Biol.">
        <title>Genomic taxonomy of Vibrios.</title>
        <authorList>
            <person name="Thompson C.C."/>
            <person name="Vicente A.C."/>
            <person name="Souza R.C."/>
            <person name="Vasconcelos A.T."/>
            <person name="Vesth T."/>
            <person name="Alves N.Jr."/>
            <person name="Ussery D.W."/>
            <person name="Iida T."/>
            <person name="Thompson F.L."/>
        </authorList>
    </citation>
    <scope>NUCLEOTIDE SEQUENCE [LARGE SCALE GENOMIC DNA]</scope>
    <source>
        <strain evidence="2 3">VM603</strain>
    </source>
</reference>
<dbReference type="InterPro" id="IPR001347">
    <property type="entry name" value="SIS_dom"/>
</dbReference>
<dbReference type="PROSITE" id="PS51464">
    <property type="entry name" value="SIS"/>
    <property type="match status" value="1"/>
</dbReference>
<feature type="domain" description="SIS" evidence="1">
    <location>
        <begin position="38"/>
        <end position="221"/>
    </location>
</feature>
<evidence type="ECO:0000313" key="2">
    <source>
        <dbReference type="EMBL" id="EEW07713.1"/>
    </source>
</evidence>
<dbReference type="AlphaFoldDB" id="D2YC76"/>
<gene>
    <name evidence="2" type="ORF">VMB_11230</name>
</gene>
<dbReference type="GO" id="GO:1901135">
    <property type="term" value="P:carbohydrate derivative metabolic process"/>
    <property type="evidence" value="ECO:0007669"/>
    <property type="project" value="InterPro"/>
</dbReference>
<dbReference type="SUPFAM" id="SSF53697">
    <property type="entry name" value="SIS domain"/>
    <property type="match status" value="1"/>
</dbReference>
<dbReference type="Proteomes" id="UP000004827">
    <property type="component" value="Unassembled WGS sequence"/>
</dbReference>
<accession>D2YC76</accession>
<evidence type="ECO:0000259" key="1">
    <source>
        <dbReference type="PROSITE" id="PS51464"/>
    </source>
</evidence>
<dbReference type="EMBL" id="ACYU01000039">
    <property type="protein sequence ID" value="EEW07713.1"/>
    <property type="molecule type" value="Genomic_DNA"/>
</dbReference>
<dbReference type="Gene3D" id="3.40.50.10490">
    <property type="entry name" value="Glucose-6-phosphate isomerase like protein, domain 1"/>
    <property type="match status" value="1"/>
</dbReference>
<dbReference type="Pfam" id="PF13580">
    <property type="entry name" value="SIS_2"/>
    <property type="match status" value="1"/>
</dbReference>
<sequence>MPRRRWKMNNYFNELCQSIIQQIIVNESRNIEAAAGIMADSIKNNGLIHVSGGHCQCYSMEMFYRAGGLVPVNPLLPHIFATAPHTAFASDLIYETEGVGEMIFNDQSVSENDCIVLVSVAGRTIPTIDIALAAKKRGLKIIVLQSLAFSQQTQPKHSSGLFLSDCADVLIDLHVPYGDALISVERVEEKICPASSVVGFAVIQSLVTETVCLLANQNVEPPVWVSSNLDRGDDINRTYIRSMKSRVSCL</sequence>
<dbReference type="GO" id="GO:0097367">
    <property type="term" value="F:carbohydrate derivative binding"/>
    <property type="evidence" value="ECO:0007669"/>
    <property type="project" value="InterPro"/>
</dbReference>
<name>D2YC76_VIBMI</name>
<protein>
    <recommendedName>
        <fullName evidence="1">SIS domain-containing protein</fullName>
    </recommendedName>
</protein>
<dbReference type="NCBIfam" id="NF002805">
    <property type="entry name" value="PRK02947.1"/>
    <property type="match status" value="1"/>
</dbReference>
<dbReference type="InterPro" id="IPR046348">
    <property type="entry name" value="SIS_dom_sf"/>
</dbReference>
<proteinExistence type="predicted"/>
<organism evidence="2 3">
    <name type="scientific">Vibrio mimicus VM603</name>
    <dbReference type="NCBI Taxonomy" id="671074"/>
    <lineage>
        <taxon>Bacteria</taxon>
        <taxon>Pseudomonadati</taxon>
        <taxon>Pseudomonadota</taxon>
        <taxon>Gammaproteobacteria</taxon>
        <taxon>Vibrionales</taxon>
        <taxon>Vibrionaceae</taxon>
        <taxon>Vibrio</taxon>
    </lineage>
</organism>
<evidence type="ECO:0000313" key="3">
    <source>
        <dbReference type="Proteomes" id="UP000004827"/>
    </source>
</evidence>
<comment type="caution">
    <text evidence="2">The sequence shown here is derived from an EMBL/GenBank/DDBJ whole genome shotgun (WGS) entry which is preliminary data.</text>
</comment>